<name>A0ABP7PBX8_9SPHI</name>
<dbReference type="Proteomes" id="UP001500742">
    <property type="component" value="Unassembled WGS sequence"/>
</dbReference>
<sequence length="182" mass="21065">MSQLNFFITRDETISILNALIDTNEVEVFIDGSFENERPEPITQINTSIESDYFTIWLKNEFREPKGLKMNHGVNKDRFIFDYYKDPIIQVTDCKRTSSLISPGRIFYKAGWIEHDELRKKHKNWTAKVSRSIDKRLNKLNNLWRVSDEVKDWVAKGGALELGPGGIVINKDNLTAMGTIIK</sequence>
<proteinExistence type="predicted"/>
<organism evidence="1 2">
    <name type="scientific">Mucilaginibacter dorajii</name>
    <dbReference type="NCBI Taxonomy" id="692994"/>
    <lineage>
        <taxon>Bacteria</taxon>
        <taxon>Pseudomonadati</taxon>
        <taxon>Bacteroidota</taxon>
        <taxon>Sphingobacteriia</taxon>
        <taxon>Sphingobacteriales</taxon>
        <taxon>Sphingobacteriaceae</taxon>
        <taxon>Mucilaginibacter</taxon>
    </lineage>
</organism>
<keyword evidence="2" id="KW-1185">Reference proteome</keyword>
<evidence type="ECO:0000313" key="2">
    <source>
        <dbReference type="Proteomes" id="UP001500742"/>
    </source>
</evidence>
<reference evidence="2" key="1">
    <citation type="journal article" date="2019" name="Int. J. Syst. Evol. Microbiol.">
        <title>The Global Catalogue of Microorganisms (GCM) 10K type strain sequencing project: providing services to taxonomists for standard genome sequencing and annotation.</title>
        <authorList>
            <consortium name="The Broad Institute Genomics Platform"/>
            <consortium name="The Broad Institute Genome Sequencing Center for Infectious Disease"/>
            <person name="Wu L."/>
            <person name="Ma J."/>
        </authorList>
    </citation>
    <scope>NUCLEOTIDE SEQUENCE [LARGE SCALE GENOMIC DNA]</scope>
    <source>
        <strain evidence="2">JCM 16601</strain>
    </source>
</reference>
<evidence type="ECO:0000313" key="1">
    <source>
        <dbReference type="EMBL" id="GAA3961974.1"/>
    </source>
</evidence>
<dbReference type="EMBL" id="BAAAZC010000006">
    <property type="protein sequence ID" value="GAA3961974.1"/>
    <property type="molecule type" value="Genomic_DNA"/>
</dbReference>
<accession>A0ABP7PBX8</accession>
<comment type="caution">
    <text evidence="1">The sequence shown here is derived from an EMBL/GenBank/DDBJ whole genome shotgun (WGS) entry which is preliminary data.</text>
</comment>
<dbReference type="RefSeq" id="WP_259091942.1">
    <property type="nucleotide sequence ID" value="NZ_BAAAZC010000006.1"/>
</dbReference>
<protein>
    <submittedName>
        <fullName evidence="1">Uncharacterized protein</fullName>
    </submittedName>
</protein>
<gene>
    <name evidence="1" type="ORF">GCM10022210_07370</name>
</gene>